<accession>A0A223LDV7</accession>
<reference evidence="1 2" key="1">
    <citation type="submission" date="2017-07" db="EMBL/GenBank/DDBJ databases">
        <title>In vitro design and evaluation of phage cocktails against multidrug-resistant Aeromonas salmonicida.</title>
        <authorList>
            <person name="Chen L."/>
            <person name="Yuan S."/>
            <person name="Ma Y."/>
        </authorList>
    </citation>
    <scope>NUCLEOTIDE SEQUENCE [LARGE SCALE GENOMIC DNA]</scope>
</reference>
<dbReference type="Proteomes" id="UP000226092">
    <property type="component" value="Segment"/>
</dbReference>
<evidence type="ECO:0000313" key="1">
    <source>
        <dbReference type="EMBL" id="ASU00437.1"/>
    </source>
</evidence>
<dbReference type="GeneID" id="55604482"/>
<sequence>MKFIIRVKYRTGDSFNTYDDERILAPVWFDNDDAMKALVEIYEFNEFYNAYNNERWTPAKQEMVKDLASRRPWAKDVEDPFDFFSSMNIHHSDGRIKIDMDFVTGYFEHFESAEIEVKIDKTTDYGYSGGYDDLVKKYGNH</sequence>
<dbReference type="RefSeq" id="YP_009834415.1">
    <property type="nucleotide sequence ID" value="NC_048673.1"/>
</dbReference>
<protein>
    <submittedName>
        <fullName evidence="1">Uncharacterized protein</fullName>
    </submittedName>
</protein>
<organism evidence="1 2">
    <name type="scientific">Aeromonas phage AS-zj</name>
    <dbReference type="NCBI Taxonomy" id="2024208"/>
    <lineage>
        <taxon>Viruses</taxon>
        <taxon>Duplodnaviria</taxon>
        <taxon>Heunggongvirae</taxon>
        <taxon>Uroviricota</taxon>
        <taxon>Caudoviricetes</taxon>
        <taxon>Pantevenvirales</taxon>
        <taxon>Straboviridae</taxon>
        <taxon>Emmerichvirinae</taxon>
        <taxon>Ceceduovirus</taxon>
        <taxon>Ceceduovirus aszj</taxon>
    </lineage>
</organism>
<proteinExistence type="predicted"/>
<dbReference type="EMBL" id="MF448340">
    <property type="protein sequence ID" value="ASU00437.1"/>
    <property type="molecule type" value="Genomic_DNA"/>
</dbReference>
<name>A0A223LDV7_9CAUD</name>
<evidence type="ECO:0000313" key="2">
    <source>
        <dbReference type="Proteomes" id="UP000226092"/>
    </source>
</evidence>
<keyword evidence="2" id="KW-1185">Reference proteome</keyword>
<dbReference type="KEGG" id="vg:55604482"/>